<protein>
    <submittedName>
        <fullName evidence="10">Putative leucine-rich repeat domain, L domain-containing protein</fullName>
    </submittedName>
</protein>
<comment type="subcellular location">
    <subcellularLocation>
        <location evidence="2">Membrane</location>
    </subcellularLocation>
    <subcellularLocation>
        <location evidence="1">Secreted</location>
        <location evidence="1">Cell wall</location>
    </subcellularLocation>
</comment>
<dbReference type="Gramene" id="PRQ22925">
    <property type="protein sequence ID" value="PRQ22925"/>
    <property type="gene ID" value="RchiOBHm_Chr6g0255611"/>
</dbReference>
<evidence type="ECO:0000256" key="5">
    <source>
        <dbReference type="ARBA" id="ARBA00022729"/>
    </source>
</evidence>
<evidence type="ECO:0000256" key="3">
    <source>
        <dbReference type="ARBA" id="ARBA00022512"/>
    </source>
</evidence>
<keyword evidence="6" id="KW-0677">Repeat</keyword>
<dbReference type="EMBL" id="PDCK01000044">
    <property type="protein sequence ID" value="PRQ22925.1"/>
    <property type="molecule type" value="Genomic_DNA"/>
</dbReference>
<organism evidence="10 11">
    <name type="scientific">Rosa chinensis</name>
    <name type="common">China rose</name>
    <dbReference type="NCBI Taxonomy" id="74649"/>
    <lineage>
        <taxon>Eukaryota</taxon>
        <taxon>Viridiplantae</taxon>
        <taxon>Streptophyta</taxon>
        <taxon>Embryophyta</taxon>
        <taxon>Tracheophyta</taxon>
        <taxon>Spermatophyta</taxon>
        <taxon>Magnoliopsida</taxon>
        <taxon>eudicotyledons</taxon>
        <taxon>Gunneridae</taxon>
        <taxon>Pentapetalae</taxon>
        <taxon>rosids</taxon>
        <taxon>fabids</taxon>
        <taxon>Rosales</taxon>
        <taxon>Rosaceae</taxon>
        <taxon>Rosoideae</taxon>
        <taxon>Rosoideae incertae sedis</taxon>
        <taxon>Rosa</taxon>
    </lineage>
</organism>
<dbReference type="OrthoDB" id="676979at2759"/>
<dbReference type="PRINTS" id="PR00019">
    <property type="entry name" value="LEURICHRPT"/>
</dbReference>
<keyword evidence="5 9" id="KW-0732">Signal</keyword>
<dbReference type="Gene3D" id="3.80.10.10">
    <property type="entry name" value="Ribonuclease Inhibitor"/>
    <property type="match status" value="2"/>
</dbReference>
<evidence type="ECO:0000256" key="4">
    <source>
        <dbReference type="ARBA" id="ARBA00022614"/>
    </source>
</evidence>
<dbReference type="InterPro" id="IPR001611">
    <property type="entry name" value="Leu-rich_rpt"/>
</dbReference>
<feature type="chain" id="PRO_5015130908" evidence="9">
    <location>
        <begin position="25"/>
        <end position="390"/>
    </location>
</feature>
<gene>
    <name evidence="10" type="ORF">RchiOBHm_Chr6g0255611</name>
</gene>
<evidence type="ECO:0000256" key="9">
    <source>
        <dbReference type="SAM" id="SignalP"/>
    </source>
</evidence>
<comment type="caution">
    <text evidence="10">The sequence shown here is derived from an EMBL/GenBank/DDBJ whole genome shotgun (WGS) entry which is preliminary data.</text>
</comment>
<evidence type="ECO:0000256" key="7">
    <source>
        <dbReference type="ARBA" id="ARBA00023136"/>
    </source>
</evidence>
<dbReference type="PANTHER" id="PTHR48009">
    <property type="entry name" value="LEUCINE-RICH REPEAT (LRR) FAMILY PROTEIN"/>
    <property type="match status" value="1"/>
</dbReference>
<keyword evidence="4" id="KW-0433">Leucine-rich repeat</keyword>
<dbReference type="Proteomes" id="UP000238479">
    <property type="component" value="Chromosome 6"/>
</dbReference>
<dbReference type="SUPFAM" id="SSF52058">
    <property type="entry name" value="L domain-like"/>
    <property type="match status" value="1"/>
</dbReference>
<dbReference type="SMART" id="SM00369">
    <property type="entry name" value="LRR_TYP"/>
    <property type="match status" value="5"/>
</dbReference>
<dbReference type="InterPro" id="IPR032675">
    <property type="entry name" value="LRR_dom_sf"/>
</dbReference>
<keyword evidence="3" id="KW-0134">Cell wall</keyword>
<evidence type="ECO:0000256" key="1">
    <source>
        <dbReference type="ARBA" id="ARBA00004191"/>
    </source>
</evidence>
<proteinExistence type="inferred from homology"/>
<dbReference type="AlphaFoldDB" id="A0A2P6PLW8"/>
<keyword evidence="3" id="KW-0964">Secreted</keyword>
<accession>A0A2P6PLW8</accession>
<dbReference type="InterPro" id="IPR053213">
    <property type="entry name" value="RLP29"/>
</dbReference>
<keyword evidence="7" id="KW-0472">Membrane</keyword>
<dbReference type="FunFam" id="3.80.10.10:FF:000400">
    <property type="entry name" value="Nuclear pore complex protein NUP107"/>
    <property type="match status" value="1"/>
</dbReference>
<dbReference type="Pfam" id="PF00560">
    <property type="entry name" value="LRR_1"/>
    <property type="match status" value="2"/>
</dbReference>
<dbReference type="PROSITE" id="PS51450">
    <property type="entry name" value="LRR"/>
    <property type="match status" value="1"/>
</dbReference>
<reference evidence="10 11" key="1">
    <citation type="journal article" date="2018" name="Nat. Genet.">
        <title>The Rosa genome provides new insights in the design of modern roses.</title>
        <authorList>
            <person name="Bendahmane M."/>
        </authorList>
    </citation>
    <scope>NUCLEOTIDE SEQUENCE [LARGE SCALE GENOMIC DNA]</scope>
    <source>
        <strain evidence="11">cv. Old Blush</strain>
    </source>
</reference>
<dbReference type="InterPro" id="IPR003591">
    <property type="entry name" value="Leu-rich_rpt_typical-subtyp"/>
</dbReference>
<dbReference type="Pfam" id="PF13855">
    <property type="entry name" value="LRR_8"/>
    <property type="match status" value="2"/>
</dbReference>
<sequence length="390" mass="41972">MSDLNFHLLLLLQFSLFFTNHVQALTSPSDISALKAFKASIKPSSIPSWSCLASWDFTTDPCTLPHRIHFTCGVTCSPDSTRVTQITLDPTGYSGTLTPQISQLTHLSTLDLSDNSFFGPIPSSISSLFYLQTLTLRSNSFSGSLTPSITKLKSLESLDISHNSLTGFLPNSLSSLSNLRRLDLSYNKITGSLPRLPPKLLELALKRNALSGPLSKSSFDGLTQLEVVELSENSLSGTLQSWFFLIPSLQQVDLANNHLTGVEIARPSSGRGGELVAVDLGFNRIEGYAPANFAAFPRLSSLSVRYNRLRGKIPVEYGKNKSLKRLYLDGNFLNGQPPPALLAGSSGISGSLGDNCLQGCPASAQLCLPSQKSNAICKQAYGGGRGRPTS</sequence>
<evidence type="ECO:0000256" key="2">
    <source>
        <dbReference type="ARBA" id="ARBA00004370"/>
    </source>
</evidence>
<evidence type="ECO:0000313" key="11">
    <source>
        <dbReference type="Proteomes" id="UP000238479"/>
    </source>
</evidence>
<dbReference type="OMA" id="PPWSCLA"/>
<evidence type="ECO:0000256" key="6">
    <source>
        <dbReference type="ARBA" id="ARBA00022737"/>
    </source>
</evidence>
<name>A0A2P6PLW8_ROSCH</name>
<evidence type="ECO:0000313" key="10">
    <source>
        <dbReference type="EMBL" id="PRQ22925.1"/>
    </source>
</evidence>
<comment type="similarity">
    <text evidence="8">Belongs to the polygalacturonase-inhibiting protein family.</text>
</comment>
<dbReference type="PANTHER" id="PTHR48009:SF9">
    <property type="entry name" value="LRR RECEPTOR-LIKE SERINE_THREONINE-PROTEIN KINASE GSO1"/>
    <property type="match status" value="1"/>
</dbReference>
<evidence type="ECO:0000256" key="8">
    <source>
        <dbReference type="ARBA" id="ARBA00038043"/>
    </source>
</evidence>
<feature type="signal peptide" evidence="9">
    <location>
        <begin position="1"/>
        <end position="24"/>
    </location>
</feature>
<dbReference type="GO" id="GO:0016020">
    <property type="term" value="C:membrane"/>
    <property type="evidence" value="ECO:0007669"/>
    <property type="project" value="UniProtKB-SubCell"/>
</dbReference>
<keyword evidence="11" id="KW-1185">Reference proteome</keyword>